<organism evidence="1 2">
    <name type="scientific">Acaulospora colombiana</name>
    <dbReference type="NCBI Taxonomy" id="27376"/>
    <lineage>
        <taxon>Eukaryota</taxon>
        <taxon>Fungi</taxon>
        <taxon>Fungi incertae sedis</taxon>
        <taxon>Mucoromycota</taxon>
        <taxon>Glomeromycotina</taxon>
        <taxon>Glomeromycetes</taxon>
        <taxon>Diversisporales</taxon>
        <taxon>Acaulosporaceae</taxon>
        <taxon>Acaulospora</taxon>
    </lineage>
</organism>
<dbReference type="Proteomes" id="UP000789525">
    <property type="component" value="Unassembled WGS sequence"/>
</dbReference>
<name>A0ACA9MX96_9GLOM</name>
<gene>
    <name evidence="1" type="ORF">ACOLOM_LOCUS6788</name>
</gene>
<evidence type="ECO:0000313" key="2">
    <source>
        <dbReference type="Proteomes" id="UP000789525"/>
    </source>
</evidence>
<comment type="caution">
    <text evidence="1">The sequence shown here is derived from an EMBL/GenBank/DDBJ whole genome shotgun (WGS) entry which is preliminary data.</text>
</comment>
<accession>A0ACA9MX96</accession>
<keyword evidence="2" id="KW-1185">Reference proteome</keyword>
<dbReference type="EMBL" id="CAJVPT010014442">
    <property type="protein sequence ID" value="CAG8604226.1"/>
    <property type="molecule type" value="Genomic_DNA"/>
</dbReference>
<reference evidence="1" key="1">
    <citation type="submission" date="2021-06" db="EMBL/GenBank/DDBJ databases">
        <authorList>
            <person name="Kallberg Y."/>
            <person name="Tangrot J."/>
            <person name="Rosling A."/>
        </authorList>
    </citation>
    <scope>NUCLEOTIDE SEQUENCE</scope>
    <source>
        <strain evidence="1">CL356</strain>
    </source>
</reference>
<evidence type="ECO:0000313" key="1">
    <source>
        <dbReference type="EMBL" id="CAG8604226.1"/>
    </source>
</evidence>
<protein>
    <submittedName>
        <fullName evidence="1">14971_t:CDS:1</fullName>
    </submittedName>
</protein>
<feature type="non-terminal residue" evidence="1">
    <location>
        <position position="1"/>
    </location>
</feature>
<proteinExistence type="predicted"/>
<sequence length="212" mass="24010">KKRRELRKLKKLHSLKKKHKHDDHVYESSRKSKSENLRKSSPTYVPRMSPTDIANKNARSPMDIMNLLLVSDDNDVAQTYGSDSNSASSVCTPTSTPPSTPDSMSPLDQQTHKLPKIMSSGLKSKGNSFARVMIDRGVSDHSSISTELNNINPSRIPSTPHLEWEDLIRNIEDMNLDTSNLDNIVLNIQWKSNPLEISHLQRYEVLHKTEAK</sequence>
<feature type="non-terminal residue" evidence="1">
    <location>
        <position position="212"/>
    </location>
</feature>